<evidence type="ECO:0000256" key="1">
    <source>
        <dbReference type="SAM" id="Phobius"/>
    </source>
</evidence>
<evidence type="ECO:0000313" key="3">
    <source>
        <dbReference type="Proteomes" id="UP000800038"/>
    </source>
</evidence>
<proteinExistence type="predicted"/>
<keyword evidence="3" id="KW-1185">Reference proteome</keyword>
<organism evidence="2 3">
    <name type="scientific">Clathrospora elynae</name>
    <dbReference type="NCBI Taxonomy" id="706981"/>
    <lineage>
        <taxon>Eukaryota</taxon>
        <taxon>Fungi</taxon>
        <taxon>Dikarya</taxon>
        <taxon>Ascomycota</taxon>
        <taxon>Pezizomycotina</taxon>
        <taxon>Dothideomycetes</taxon>
        <taxon>Pleosporomycetidae</taxon>
        <taxon>Pleosporales</taxon>
        <taxon>Diademaceae</taxon>
        <taxon>Clathrospora</taxon>
    </lineage>
</organism>
<gene>
    <name evidence="2" type="ORF">EJ02DRAFT_480349</name>
</gene>
<keyword evidence="1" id="KW-1133">Transmembrane helix</keyword>
<feature type="non-terminal residue" evidence="2">
    <location>
        <position position="69"/>
    </location>
</feature>
<dbReference type="AlphaFoldDB" id="A0A6A5SW03"/>
<feature type="transmembrane region" description="Helical" evidence="1">
    <location>
        <begin position="20"/>
        <end position="41"/>
    </location>
</feature>
<keyword evidence="1" id="KW-0812">Transmembrane</keyword>
<dbReference type="EMBL" id="ML976015">
    <property type="protein sequence ID" value="KAF1944681.1"/>
    <property type="molecule type" value="Genomic_DNA"/>
</dbReference>
<evidence type="ECO:0000313" key="2">
    <source>
        <dbReference type="EMBL" id="KAF1944681.1"/>
    </source>
</evidence>
<reference evidence="2" key="1">
    <citation type="journal article" date="2020" name="Stud. Mycol.">
        <title>101 Dothideomycetes genomes: a test case for predicting lifestyles and emergence of pathogens.</title>
        <authorList>
            <person name="Haridas S."/>
            <person name="Albert R."/>
            <person name="Binder M."/>
            <person name="Bloem J."/>
            <person name="Labutti K."/>
            <person name="Salamov A."/>
            <person name="Andreopoulos B."/>
            <person name="Baker S."/>
            <person name="Barry K."/>
            <person name="Bills G."/>
            <person name="Bluhm B."/>
            <person name="Cannon C."/>
            <person name="Castanera R."/>
            <person name="Culley D."/>
            <person name="Daum C."/>
            <person name="Ezra D."/>
            <person name="Gonzalez J."/>
            <person name="Henrissat B."/>
            <person name="Kuo A."/>
            <person name="Liang C."/>
            <person name="Lipzen A."/>
            <person name="Lutzoni F."/>
            <person name="Magnuson J."/>
            <person name="Mondo S."/>
            <person name="Nolan M."/>
            <person name="Ohm R."/>
            <person name="Pangilinan J."/>
            <person name="Park H.-J."/>
            <person name="Ramirez L."/>
            <person name="Alfaro M."/>
            <person name="Sun H."/>
            <person name="Tritt A."/>
            <person name="Yoshinaga Y."/>
            <person name="Zwiers L.-H."/>
            <person name="Turgeon B."/>
            <person name="Goodwin S."/>
            <person name="Spatafora J."/>
            <person name="Crous P."/>
            <person name="Grigoriev I."/>
        </authorList>
    </citation>
    <scope>NUCLEOTIDE SEQUENCE</scope>
    <source>
        <strain evidence="2">CBS 161.51</strain>
    </source>
</reference>
<sequence>MVQIYSDAHLTIAALASSDVSGGCFRITLIMMLGIMSKYLYLAVGGPYKSDFFLGEWFISPTKKPSVNA</sequence>
<dbReference type="Proteomes" id="UP000800038">
    <property type="component" value="Unassembled WGS sequence"/>
</dbReference>
<keyword evidence="1" id="KW-0472">Membrane</keyword>
<name>A0A6A5SW03_9PLEO</name>
<accession>A0A6A5SW03</accession>
<protein>
    <submittedName>
        <fullName evidence="2">Uncharacterized protein</fullName>
    </submittedName>
</protein>